<gene>
    <name evidence="2" type="ORF">E2C01_003421</name>
</gene>
<dbReference type="AlphaFoldDB" id="A0A5B7CMS2"/>
<proteinExistence type="predicted"/>
<dbReference type="Proteomes" id="UP000324222">
    <property type="component" value="Unassembled WGS sequence"/>
</dbReference>
<evidence type="ECO:0000313" key="3">
    <source>
        <dbReference type="Proteomes" id="UP000324222"/>
    </source>
</evidence>
<comment type="caution">
    <text evidence="2">The sequence shown here is derived from an EMBL/GenBank/DDBJ whole genome shotgun (WGS) entry which is preliminary data.</text>
</comment>
<organism evidence="2 3">
    <name type="scientific">Portunus trituberculatus</name>
    <name type="common">Swimming crab</name>
    <name type="synonym">Neptunus trituberculatus</name>
    <dbReference type="NCBI Taxonomy" id="210409"/>
    <lineage>
        <taxon>Eukaryota</taxon>
        <taxon>Metazoa</taxon>
        <taxon>Ecdysozoa</taxon>
        <taxon>Arthropoda</taxon>
        <taxon>Crustacea</taxon>
        <taxon>Multicrustacea</taxon>
        <taxon>Malacostraca</taxon>
        <taxon>Eumalacostraca</taxon>
        <taxon>Eucarida</taxon>
        <taxon>Decapoda</taxon>
        <taxon>Pleocyemata</taxon>
        <taxon>Brachyura</taxon>
        <taxon>Eubrachyura</taxon>
        <taxon>Portunoidea</taxon>
        <taxon>Portunidae</taxon>
        <taxon>Portuninae</taxon>
        <taxon>Portunus</taxon>
    </lineage>
</organism>
<accession>A0A5B7CMS2</accession>
<reference evidence="2 3" key="1">
    <citation type="submission" date="2019-05" db="EMBL/GenBank/DDBJ databases">
        <title>Another draft genome of Portunus trituberculatus and its Hox gene families provides insights of decapod evolution.</title>
        <authorList>
            <person name="Jeong J.-H."/>
            <person name="Song I."/>
            <person name="Kim S."/>
            <person name="Choi T."/>
            <person name="Kim D."/>
            <person name="Ryu S."/>
            <person name="Kim W."/>
        </authorList>
    </citation>
    <scope>NUCLEOTIDE SEQUENCE [LARGE SCALE GENOMIC DNA]</scope>
    <source>
        <tissue evidence="2">Muscle</tissue>
    </source>
</reference>
<sequence>MSSNSELRENRHWSPHQCSLCVTVVEVAGEWLCLVPLWCSPVAAMVVVVVVVVIEVLVLRCRRRPSLPPVQPLLPLAPLRCLTATHSLSGLHIE</sequence>
<keyword evidence="1" id="KW-1133">Transmembrane helix</keyword>
<feature type="transmembrane region" description="Helical" evidence="1">
    <location>
        <begin position="35"/>
        <end position="59"/>
    </location>
</feature>
<keyword evidence="3" id="KW-1185">Reference proteome</keyword>
<dbReference type="EMBL" id="VSRR010000130">
    <property type="protein sequence ID" value="MPC10780.1"/>
    <property type="molecule type" value="Genomic_DNA"/>
</dbReference>
<protein>
    <submittedName>
        <fullName evidence="2">Uncharacterized protein</fullName>
    </submittedName>
</protein>
<name>A0A5B7CMS2_PORTR</name>
<evidence type="ECO:0000256" key="1">
    <source>
        <dbReference type="SAM" id="Phobius"/>
    </source>
</evidence>
<evidence type="ECO:0000313" key="2">
    <source>
        <dbReference type="EMBL" id="MPC10780.1"/>
    </source>
</evidence>
<keyword evidence="1" id="KW-0472">Membrane</keyword>
<keyword evidence="1" id="KW-0812">Transmembrane</keyword>